<dbReference type="HOGENOM" id="CLU_553124_0_0_9"/>
<reference evidence="4" key="1">
    <citation type="submission" date="2009-12" db="EMBL/GenBank/DDBJ databases">
        <authorList>
            <person name="Weinstock G."/>
            <person name="Sodergren E."/>
            <person name="Clifton S."/>
            <person name="Fulton L."/>
            <person name="Fulton B."/>
            <person name="Courtney L."/>
            <person name="Fronick C."/>
            <person name="Harrison M."/>
            <person name="Strong C."/>
            <person name="Farmer C."/>
            <person name="Delahaunty K."/>
            <person name="Markovic C."/>
            <person name="Hall O."/>
            <person name="Minx P."/>
            <person name="Tomlinson C."/>
            <person name="Mitreva M."/>
            <person name="Nelson J."/>
            <person name="Hou S."/>
            <person name="Wollam A."/>
            <person name="Pepin K.H."/>
            <person name="Johnson M."/>
            <person name="Bhonagiri V."/>
            <person name="Nash W.E."/>
            <person name="Warren W."/>
            <person name="Chinwalla A."/>
            <person name="Mardis E.R."/>
            <person name="Wilson R.K."/>
        </authorList>
    </citation>
    <scope>NUCLEOTIDE SEQUENCE [LARGE SCALE GENOMIC DNA]</scope>
    <source>
        <strain evidence="4">DSM 15176</strain>
    </source>
</reference>
<dbReference type="STRING" id="411471.SUBVAR_06945"/>
<evidence type="ECO:0008006" key="6">
    <source>
        <dbReference type="Google" id="ProtNLM"/>
    </source>
</evidence>
<dbReference type="AlphaFoldDB" id="D1PRB6"/>
<protein>
    <recommendedName>
        <fullName evidence="6">CARDB domain-containing protein</fullName>
    </recommendedName>
</protein>
<dbReference type="Gene3D" id="2.60.40.10">
    <property type="entry name" value="Immunoglobulins"/>
    <property type="match status" value="1"/>
</dbReference>
<keyword evidence="2" id="KW-0812">Transmembrane</keyword>
<keyword evidence="2" id="KW-1133">Transmembrane helix</keyword>
<feature type="compositionally biased region" description="Low complexity" evidence="1">
    <location>
        <begin position="28"/>
        <end position="52"/>
    </location>
</feature>
<dbReference type="Proteomes" id="UP000003438">
    <property type="component" value="Unassembled WGS sequence"/>
</dbReference>
<dbReference type="eggNOG" id="COG1361">
    <property type="taxonomic scope" value="Bacteria"/>
</dbReference>
<sequence>MKRILSLIALLALVASLGMPVLAEDAASDSSSTGTTQTPDTNNNTNNNTTPAASDGVYVVGYTVTDIAGGEITTVDVGDHVNIVLQVVDHSSARYAVKAEEISARINSSVFQYTGIGEIGQLFQNNDDPNTDRLNKVRNGQATDQEKADNAYYNYYSYVLLFRDVVYNGGGNTLPINLTYLDTSKPMQQFSVQIGQCVDKDQTTSPNLLVRSSSYGEGTVTAGEEFVLSLGIYATDAGEDLKDVIVSLTLPENVSLSSGSLSNYMGTLPAGTTRTVTFPILPASGFTGTVANITVNLTGTGSISGKAVTGTTAISVPISQPDRFEVGEMKAPSSIVLGETASVSLSYVNKGKNAVSNLEARLSGTNLGAGGYQYLGNLNAGTEGSVDFDLSPDSAGAVSGTITLSYEDASGETRTITKEFSTTAEQASFDPSMMDPSMEEPQQPTGMPVWGWAVIVVCGVVVVVVIVVVIKRRKKKKALALAALEAEDSDEDL</sequence>
<gene>
    <name evidence="4" type="ORF">SUBVAR_06945</name>
</gene>
<comment type="caution">
    <text evidence="4">The sequence shown here is derived from an EMBL/GenBank/DDBJ whole genome shotgun (WGS) entry which is preliminary data.</text>
</comment>
<keyword evidence="5" id="KW-1185">Reference proteome</keyword>
<feature type="region of interest" description="Disordered" evidence="1">
    <location>
        <begin position="27"/>
        <end position="52"/>
    </location>
</feature>
<evidence type="ECO:0000256" key="3">
    <source>
        <dbReference type="SAM" id="SignalP"/>
    </source>
</evidence>
<evidence type="ECO:0000313" key="5">
    <source>
        <dbReference type="Proteomes" id="UP000003438"/>
    </source>
</evidence>
<dbReference type="OrthoDB" id="1704454at2"/>
<proteinExistence type="predicted"/>
<dbReference type="RefSeq" id="WP_007048294.1">
    <property type="nucleotide sequence ID" value="NZ_GG704771.1"/>
</dbReference>
<name>D1PRB6_9FIRM</name>
<dbReference type="InterPro" id="IPR013783">
    <property type="entry name" value="Ig-like_fold"/>
</dbReference>
<keyword evidence="2" id="KW-0472">Membrane</keyword>
<keyword evidence="3" id="KW-0732">Signal</keyword>
<feature type="transmembrane region" description="Helical" evidence="2">
    <location>
        <begin position="449"/>
        <end position="470"/>
    </location>
</feature>
<organism evidence="4 5">
    <name type="scientific">Subdoligranulum variabile DSM 15176</name>
    <dbReference type="NCBI Taxonomy" id="411471"/>
    <lineage>
        <taxon>Bacteria</taxon>
        <taxon>Bacillati</taxon>
        <taxon>Bacillota</taxon>
        <taxon>Clostridia</taxon>
        <taxon>Eubacteriales</taxon>
        <taxon>Oscillospiraceae</taxon>
        <taxon>Subdoligranulum</taxon>
    </lineage>
</organism>
<feature type="chain" id="PRO_5038453540" description="CARDB domain-containing protein" evidence="3">
    <location>
        <begin position="24"/>
        <end position="493"/>
    </location>
</feature>
<evidence type="ECO:0000256" key="1">
    <source>
        <dbReference type="SAM" id="MobiDB-lite"/>
    </source>
</evidence>
<evidence type="ECO:0000256" key="2">
    <source>
        <dbReference type="SAM" id="Phobius"/>
    </source>
</evidence>
<accession>D1PRB6</accession>
<feature type="signal peptide" evidence="3">
    <location>
        <begin position="1"/>
        <end position="23"/>
    </location>
</feature>
<evidence type="ECO:0000313" key="4">
    <source>
        <dbReference type="EMBL" id="EFB74759.1"/>
    </source>
</evidence>
<dbReference type="EMBL" id="ACBY02000057">
    <property type="protein sequence ID" value="EFB74759.1"/>
    <property type="molecule type" value="Genomic_DNA"/>
</dbReference>